<proteinExistence type="predicted"/>
<name>A0A6J5Z5C1_9ZZZZ</name>
<reference evidence="1" key="1">
    <citation type="submission" date="2020-05" db="EMBL/GenBank/DDBJ databases">
        <authorList>
            <person name="Chiriac C."/>
            <person name="Salcher M."/>
            <person name="Ghai R."/>
            <person name="Kavagutti S V."/>
        </authorList>
    </citation>
    <scope>NUCLEOTIDE SEQUENCE</scope>
</reference>
<organism evidence="1">
    <name type="scientific">freshwater metagenome</name>
    <dbReference type="NCBI Taxonomy" id="449393"/>
    <lineage>
        <taxon>unclassified sequences</taxon>
        <taxon>metagenomes</taxon>
        <taxon>ecological metagenomes</taxon>
    </lineage>
</organism>
<protein>
    <submittedName>
        <fullName evidence="1">Unannotated protein</fullName>
    </submittedName>
</protein>
<evidence type="ECO:0000313" key="1">
    <source>
        <dbReference type="EMBL" id="CAB4336608.1"/>
    </source>
</evidence>
<accession>A0A6J5Z5C1</accession>
<dbReference type="EMBL" id="CAESAG010000076">
    <property type="protein sequence ID" value="CAB4336608.1"/>
    <property type="molecule type" value="Genomic_DNA"/>
</dbReference>
<dbReference type="AlphaFoldDB" id="A0A6J5Z5C1"/>
<gene>
    <name evidence="1" type="ORF">UFOPK4080_00594</name>
</gene>
<sequence>MIGIAVPSPPATASLRRCIAAVDFGPGISVAKWRDCGSGSFDVMAQF</sequence>